<keyword evidence="1" id="KW-0472">Membrane</keyword>
<keyword evidence="1" id="KW-0812">Transmembrane</keyword>
<sequence>MKKRAGNNKVILYAAIIVVGVFPYFGNLNLRLKEEGTLNNADSCTVNLSEDYSPATYFYMEDIDSEDLLKKKHFAILKLTPNVIKETVQRNESYFLFEDFSSTPGLIMHNLPPPIG</sequence>
<evidence type="ECO:0000313" key="2">
    <source>
        <dbReference type="EMBL" id="VAW23691.1"/>
    </source>
</evidence>
<organism evidence="2">
    <name type="scientific">hydrothermal vent metagenome</name>
    <dbReference type="NCBI Taxonomy" id="652676"/>
    <lineage>
        <taxon>unclassified sequences</taxon>
        <taxon>metagenomes</taxon>
        <taxon>ecological metagenomes</taxon>
    </lineage>
</organism>
<dbReference type="EMBL" id="UOEP01000199">
    <property type="protein sequence ID" value="VAW23691.1"/>
    <property type="molecule type" value="Genomic_DNA"/>
</dbReference>
<proteinExistence type="predicted"/>
<dbReference type="AlphaFoldDB" id="A0A3B0TY46"/>
<keyword evidence="1" id="KW-1133">Transmembrane helix</keyword>
<feature type="transmembrane region" description="Helical" evidence="1">
    <location>
        <begin position="12"/>
        <end position="30"/>
    </location>
</feature>
<evidence type="ECO:0000256" key="1">
    <source>
        <dbReference type="SAM" id="Phobius"/>
    </source>
</evidence>
<accession>A0A3B0TY46</accession>
<reference evidence="2" key="1">
    <citation type="submission" date="2018-06" db="EMBL/GenBank/DDBJ databases">
        <authorList>
            <person name="Zhirakovskaya E."/>
        </authorList>
    </citation>
    <scope>NUCLEOTIDE SEQUENCE</scope>
</reference>
<name>A0A3B0TY46_9ZZZZ</name>
<gene>
    <name evidence="2" type="ORF">MNBD_BACTEROID01-1733</name>
</gene>
<protein>
    <submittedName>
        <fullName evidence="2">Uncharacterized protein</fullName>
    </submittedName>
</protein>